<evidence type="ECO:0000313" key="4">
    <source>
        <dbReference type="Proteomes" id="UP000008068"/>
    </source>
</evidence>
<evidence type="ECO:0000313" key="3">
    <source>
        <dbReference type="EMBL" id="EGT54683.1"/>
    </source>
</evidence>
<organism evidence="4">
    <name type="scientific">Caenorhabditis brenneri</name>
    <name type="common">Nematode worm</name>
    <dbReference type="NCBI Taxonomy" id="135651"/>
    <lineage>
        <taxon>Eukaryota</taxon>
        <taxon>Metazoa</taxon>
        <taxon>Ecdysozoa</taxon>
        <taxon>Nematoda</taxon>
        <taxon>Chromadorea</taxon>
        <taxon>Rhabditida</taxon>
        <taxon>Rhabditina</taxon>
        <taxon>Rhabditomorpha</taxon>
        <taxon>Rhabditoidea</taxon>
        <taxon>Rhabditidae</taxon>
        <taxon>Peloderinae</taxon>
        <taxon>Caenorhabditis</taxon>
    </lineage>
</organism>
<protein>
    <recommendedName>
        <fullName evidence="2">Up-regulated in Daf-2 domain-containing protein</fullName>
    </recommendedName>
</protein>
<dbReference type="Pfam" id="PF18457">
    <property type="entry name" value="PUD1_2"/>
    <property type="match status" value="2"/>
</dbReference>
<dbReference type="InParanoid" id="G0PG24"/>
<dbReference type="OrthoDB" id="5785880at2759"/>
<accession>G0PG24</accession>
<dbReference type="OMA" id="RVTTIRI"/>
<dbReference type="eggNOG" id="ENOG502TIIV">
    <property type="taxonomic scope" value="Eukaryota"/>
</dbReference>
<dbReference type="Proteomes" id="UP000008068">
    <property type="component" value="Unassembled WGS sequence"/>
</dbReference>
<dbReference type="AlphaFoldDB" id="G0PG24"/>
<feature type="domain" description="Up-regulated in Daf-2" evidence="2">
    <location>
        <begin position="14"/>
        <end position="95"/>
    </location>
</feature>
<dbReference type="Gene3D" id="2.60.40.3820">
    <property type="match status" value="1"/>
</dbReference>
<dbReference type="EMBL" id="GL380394">
    <property type="protein sequence ID" value="EGT54683.1"/>
    <property type="molecule type" value="Genomic_DNA"/>
</dbReference>
<sequence>MSSEDVPPPPQAARKHAWIHVENKTSDIFKVQIVHKYTGESIEDSKIVQLNPGEDKSVLKVTYNVGIFTTGVDNWKVKAYKLVENGKKDEDGNKLYDVENWRTGHSAGDDWKKHTLRSEDHDRVTTIRIKKDEVEFDSPSGTSTSEFKKGSYDD</sequence>
<feature type="region of interest" description="Disordered" evidence="1">
    <location>
        <begin position="135"/>
        <end position="154"/>
    </location>
</feature>
<name>G0PG24_CAEBE</name>
<dbReference type="PANTHER" id="PTHR31557">
    <property type="entry name" value="5C820-RELATED-RELATED"/>
    <property type="match status" value="1"/>
</dbReference>
<dbReference type="STRING" id="135651.G0PG24"/>
<dbReference type="InterPro" id="IPR041157">
    <property type="entry name" value="PUD1/2"/>
</dbReference>
<evidence type="ECO:0000256" key="1">
    <source>
        <dbReference type="SAM" id="MobiDB-lite"/>
    </source>
</evidence>
<gene>
    <name evidence="3" type="ORF">CAEBREN_21427</name>
</gene>
<dbReference type="PANTHER" id="PTHR31557:SF1">
    <property type="entry name" value="UP-REGULATED IN DAF-2 DOMAIN-CONTAINING PROTEIN"/>
    <property type="match status" value="1"/>
</dbReference>
<evidence type="ECO:0000259" key="2">
    <source>
        <dbReference type="Pfam" id="PF18457"/>
    </source>
</evidence>
<dbReference type="FunCoup" id="G0PG24">
    <property type="interactions" value="2"/>
</dbReference>
<dbReference type="HOGENOM" id="CLU_110839_0_0_1"/>
<proteinExistence type="predicted"/>
<keyword evidence="4" id="KW-1185">Reference proteome</keyword>
<feature type="domain" description="Up-regulated in Daf-2" evidence="2">
    <location>
        <begin position="99"/>
        <end position="147"/>
    </location>
</feature>
<reference evidence="4" key="1">
    <citation type="submission" date="2011-07" db="EMBL/GenBank/DDBJ databases">
        <authorList>
            <consortium name="Caenorhabditis brenneri Sequencing and Analysis Consortium"/>
            <person name="Wilson R.K."/>
        </authorList>
    </citation>
    <scope>NUCLEOTIDE SEQUENCE [LARGE SCALE GENOMIC DNA]</scope>
    <source>
        <strain evidence="4">PB2801</strain>
    </source>
</reference>